<dbReference type="EMBL" id="CP046401">
    <property type="protein sequence ID" value="QGY44740.1"/>
    <property type="molecule type" value="Genomic_DNA"/>
</dbReference>
<sequence length="230" mass="26542">MDNLEHKIREAFSESDAKTTFAGKEKMWNRIDITIHRTKSVAAWWRVAAVFLFFFFAAGVYAAFTINKKQQSKLESMQSKNVEMQNTIDSLIADPVQTKTETKVVEKLVYRDRFVPVSKSDNDSVWRKKFTQLEDSTQALLAVQKMNHQIEKETLEAELKKAKDELFAFQKQKKKTENKGNEPFQLKSERVEMGVQSGAVPKNSALELKVFPGKFTENKNDLNRTLLKNK</sequence>
<gene>
    <name evidence="3" type="ORF">GM418_14000</name>
</gene>
<accession>A0A6I6JUI9</accession>
<feature type="coiled-coil region" evidence="1">
    <location>
        <begin position="67"/>
        <end position="94"/>
    </location>
</feature>
<evidence type="ECO:0000256" key="1">
    <source>
        <dbReference type="SAM" id="Coils"/>
    </source>
</evidence>
<keyword evidence="2" id="KW-0472">Membrane</keyword>
<reference evidence="3 4" key="1">
    <citation type="submission" date="2019-11" db="EMBL/GenBank/DDBJ databases">
        <authorList>
            <person name="Zheng R.K."/>
            <person name="Sun C.M."/>
        </authorList>
    </citation>
    <scope>NUCLEOTIDE SEQUENCE [LARGE SCALE GENOMIC DNA]</scope>
    <source>
        <strain evidence="3 4">WC007</strain>
    </source>
</reference>
<dbReference type="RefSeq" id="WP_158867336.1">
    <property type="nucleotide sequence ID" value="NZ_CP046401.1"/>
</dbReference>
<proteinExistence type="predicted"/>
<dbReference type="AlphaFoldDB" id="A0A6I6JUI9"/>
<keyword evidence="2" id="KW-0812">Transmembrane</keyword>
<protein>
    <submittedName>
        <fullName evidence="3">Uncharacterized protein</fullName>
    </submittedName>
</protein>
<feature type="transmembrane region" description="Helical" evidence="2">
    <location>
        <begin position="43"/>
        <end position="64"/>
    </location>
</feature>
<evidence type="ECO:0000313" key="3">
    <source>
        <dbReference type="EMBL" id="QGY44740.1"/>
    </source>
</evidence>
<keyword evidence="2" id="KW-1133">Transmembrane helix</keyword>
<feature type="coiled-coil region" evidence="1">
    <location>
        <begin position="145"/>
        <end position="179"/>
    </location>
</feature>
<dbReference type="Proteomes" id="UP000428260">
    <property type="component" value="Chromosome"/>
</dbReference>
<evidence type="ECO:0000313" key="4">
    <source>
        <dbReference type="Proteomes" id="UP000428260"/>
    </source>
</evidence>
<organism evidence="3 4">
    <name type="scientific">Maribellus comscasis</name>
    <dbReference type="NCBI Taxonomy" id="2681766"/>
    <lineage>
        <taxon>Bacteria</taxon>
        <taxon>Pseudomonadati</taxon>
        <taxon>Bacteroidota</taxon>
        <taxon>Bacteroidia</taxon>
        <taxon>Marinilabiliales</taxon>
        <taxon>Prolixibacteraceae</taxon>
        <taxon>Maribellus</taxon>
    </lineage>
</organism>
<dbReference type="KEGG" id="mcos:GM418_14000"/>
<keyword evidence="4" id="KW-1185">Reference proteome</keyword>
<evidence type="ECO:0000256" key="2">
    <source>
        <dbReference type="SAM" id="Phobius"/>
    </source>
</evidence>
<keyword evidence="1" id="KW-0175">Coiled coil</keyword>
<name>A0A6I6JUI9_9BACT</name>